<dbReference type="PANTHER" id="PTHR12159:SF9">
    <property type="entry name" value="G_T MISMATCH-SPECIFIC THYMINE DNA GLYCOSYLASE"/>
    <property type="match status" value="1"/>
</dbReference>
<evidence type="ECO:0000313" key="6">
    <source>
        <dbReference type="Proteomes" id="UP000017837"/>
    </source>
</evidence>
<feature type="domain" description="Uracil-DNA glycosylase-like" evidence="4">
    <location>
        <begin position="13"/>
        <end position="171"/>
    </location>
</feature>
<keyword evidence="6" id="KW-1185">Reference proteome</keyword>
<dbReference type="InterPro" id="IPR005122">
    <property type="entry name" value="Uracil-DNA_glycosylase-like"/>
</dbReference>
<evidence type="ECO:0000256" key="1">
    <source>
        <dbReference type="ARBA" id="ARBA00022763"/>
    </source>
</evidence>
<dbReference type="GO" id="GO:0006285">
    <property type="term" value="P:base-excision repair, AP site formation"/>
    <property type="evidence" value="ECO:0007669"/>
    <property type="project" value="InterPro"/>
</dbReference>
<dbReference type="InterPro" id="IPR036895">
    <property type="entry name" value="Uracil-DNA_glycosylase-like_sf"/>
</dbReference>
<protein>
    <recommendedName>
        <fullName evidence="4">Uracil-DNA glycosylase-like domain-containing protein</fullName>
    </recommendedName>
</protein>
<dbReference type="eggNOG" id="COG3663">
    <property type="taxonomic scope" value="Bacteria"/>
</dbReference>
<evidence type="ECO:0000313" key="5">
    <source>
        <dbReference type="EMBL" id="ESQ89480.1"/>
    </source>
</evidence>
<accession>V4PV76</accession>
<comment type="caution">
    <text evidence="5">The sequence shown here is derived from an EMBL/GenBank/DDBJ whole genome shotgun (WGS) entry which is preliminary data.</text>
</comment>
<keyword evidence="3" id="KW-0234">DNA repair</keyword>
<dbReference type="AlphaFoldDB" id="V4PV76"/>
<dbReference type="PATRIC" id="fig|1121022.4.peg.2841"/>
<dbReference type="STRING" id="1121022.GCA_000376105_03304"/>
<dbReference type="EMBL" id="AWGB01000029">
    <property type="protein sequence ID" value="ESQ89480.1"/>
    <property type="molecule type" value="Genomic_DNA"/>
</dbReference>
<dbReference type="SUPFAM" id="SSF52141">
    <property type="entry name" value="Uracil-DNA glycosylase-like"/>
    <property type="match status" value="1"/>
</dbReference>
<dbReference type="CDD" id="cd10028">
    <property type="entry name" value="UDG-F2_TDG_MUG"/>
    <property type="match status" value="1"/>
</dbReference>
<reference evidence="5 6" key="1">
    <citation type="journal article" date="2014" name="Nature">
        <title>Sequential evolution of bacterial morphology by co-option of a developmental regulator.</title>
        <authorList>
            <person name="Jiang C."/>
            <person name="Brown P.J."/>
            <person name="Ducret A."/>
            <person name="Brun Y.V."/>
        </authorList>
    </citation>
    <scope>NUCLEOTIDE SEQUENCE [LARGE SCALE GENOMIC DNA]</scope>
    <source>
        <strain evidence="5 6">DSM 16100</strain>
    </source>
</reference>
<dbReference type="GO" id="GO:0004844">
    <property type="term" value="F:uracil DNA N-glycosylase activity"/>
    <property type="evidence" value="ECO:0007669"/>
    <property type="project" value="TreeGrafter"/>
</dbReference>
<sequence length="171" mass="18734">MDKFGSLPPDHVPDLLAPGLKVVFCGTALGRVSAEQRAYYANPGNFFWRALHEAGLTPQRIKPQDYARLLDYGIGLTDLCKAHFGNDNQLPQGALDAAALRTKIELYQPEVLAFTSKTGASVLLNRPTGRIPLGFQPEQIGRTRLCVLPSPSGQARVYWSSQAWQDLADAL</sequence>
<name>V4PV76_9CAUL</name>
<dbReference type="InterPro" id="IPR015637">
    <property type="entry name" value="MUG/TDG"/>
</dbReference>
<evidence type="ECO:0000256" key="3">
    <source>
        <dbReference type="ARBA" id="ARBA00023204"/>
    </source>
</evidence>
<dbReference type="Pfam" id="PF03167">
    <property type="entry name" value="UDG"/>
    <property type="match status" value="1"/>
</dbReference>
<dbReference type="GO" id="GO:0008263">
    <property type="term" value="F:pyrimidine-specific mismatch base pair DNA N-glycosylase activity"/>
    <property type="evidence" value="ECO:0007669"/>
    <property type="project" value="TreeGrafter"/>
</dbReference>
<proteinExistence type="predicted"/>
<dbReference type="PANTHER" id="PTHR12159">
    <property type="entry name" value="G/T AND G/U MISMATCH-SPECIFIC DNA GLYCOSYLASE"/>
    <property type="match status" value="1"/>
</dbReference>
<dbReference type="SMART" id="SM00986">
    <property type="entry name" value="UDG"/>
    <property type="match status" value="1"/>
</dbReference>
<evidence type="ECO:0000256" key="2">
    <source>
        <dbReference type="ARBA" id="ARBA00022801"/>
    </source>
</evidence>
<keyword evidence="2" id="KW-0378">Hydrolase</keyword>
<dbReference type="SMART" id="SM00987">
    <property type="entry name" value="UreE_C"/>
    <property type="match status" value="1"/>
</dbReference>
<gene>
    <name evidence="5" type="ORF">ABENE_13960</name>
</gene>
<dbReference type="Proteomes" id="UP000017837">
    <property type="component" value="Unassembled WGS sequence"/>
</dbReference>
<evidence type="ECO:0000259" key="4">
    <source>
        <dbReference type="SMART" id="SM00986"/>
    </source>
</evidence>
<dbReference type="Gene3D" id="3.40.470.10">
    <property type="entry name" value="Uracil-DNA glycosylase-like domain"/>
    <property type="match status" value="1"/>
</dbReference>
<organism evidence="5 6">
    <name type="scientific">Asticcacaulis benevestitus DSM 16100 = ATCC BAA-896</name>
    <dbReference type="NCBI Taxonomy" id="1121022"/>
    <lineage>
        <taxon>Bacteria</taxon>
        <taxon>Pseudomonadati</taxon>
        <taxon>Pseudomonadota</taxon>
        <taxon>Alphaproteobacteria</taxon>
        <taxon>Caulobacterales</taxon>
        <taxon>Caulobacteraceae</taxon>
        <taxon>Asticcacaulis</taxon>
    </lineage>
</organism>
<dbReference type="RefSeq" id="WP_018082977.1">
    <property type="nucleotide sequence ID" value="NZ_AQWM01000021.1"/>
</dbReference>
<keyword evidence="1" id="KW-0227">DNA damage</keyword>